<dbReference type="GO" id="GO:0016757">
    <property type="term" value="F:glycosyltransferase activity"/>
    <property type="evidence" value="ECO:0007669"/>
    <property type="project" value="InterPro"/>
</dbReference>
<comment type="caution">
    <text evidence="2">The sequence shown here is derived from an EMBL/GenBank/DDBJ whole genome shotgun (WGS) entry which is preliminary data.</text>
</comment>
<evidence type="ECO:0000256" key="1">
    <source>
        <dbReference type="ARBA" id="ARBA00022679"/>
    </source>
</evidence>
<sequence length="397" mass="46818">MKIAMLLDNPFTEKLPYPKRVYYEAISLIKNGYDLTIYCKMEKNMQLPEEEIIDGIKIKRCFNYYLGTTVLIDKCLDANINIFNSITEKYDIYHCHDTNTWPIGYILSRRDNAKFICETHEYFPDYICKEWHKDKIKYELTKMLINARGDYIKYANETIVVSEPIAQELKEQYKLEKKPIVIYNTRPIEKSMLNEMINKNNDNLRLRYKIDKNAKIILFQGLVEPSRGVDLAIKLMTHINKSILVIAGKCNDEKYMNELMKIVDENKLNDKVIFTGFLPSDELLRISFEADFLVYLGKSVVKNMELTIPNKFFDYIMAGKPMIISDLYSLTKIIKQNNIGIVLDTKNKFSQLGNQVNEFVNNNNNIEIIKQNIRNIQKKYCWEEQEKKLIQMYNNLL</sequence>
<dbReference type="Gene3D" id="3.40.50.2000">
    <property type="entry name" value="Glycogen Phosphorylase B"/>
    <property type="match status" value="2"/>
</dbReference>
<proteinExistence type="predicted"/>
<dbReference type="PANTHER" id="PTHR46401">
    <property type="entry name" value="GLYCOSYLTRANSFERASE WBBK-RELATED"/>
    <property type="match status" value="1"/>
</dbReference>
<dbReference type="InterPro" id="IPR028098">
    <property type="entry name" value="Glyco_trans_4-like_N"/>
</dbReference>
<dbReference type="SUPFAM" id="SSF53756">
    <property type="entry name" value="UDP-Glycosyltransferase/glycogen phosphorylase"/>
    <property type="match status" value="1"/>
</dbReference>
<organism evidence="2">
    <name type="scientific">Clostridium botulinum</name>
    <dbReference type="NCBI Taxonomy" id="1491"/>
    <lineage>
        <taxon>Bacteria</taxon>
        <taxon>Bacillati</taxon>
        <taxon>Bacillota</taxon>
        <taxon>Clostridia</taxon>
        <taxon>Eubacteriales</taxon>
        <taxon>Clostridiaceae</taxon>
        <taxon>Clostridium</taxon>
    </lineage>
</organism>
<protein>
    <submittedName>
        <fullName evidence="2">Glycosyltransferase family 4 protein</fullName>
    </submittedName>
</protein>
<dbReference type="EMBL" id="SXEU01000003">
    <property type="protein sequence ID" value="NFV16380.1"/>
    <property type="molecule type" value="Genomic_DNA"/>
</dbReference>
<dbReference type="Pfam" id="PF00534">
    <property type="entry name" value="Glycos_transf_1"/>
    <property type="match status" value="1"/>
</dbReference>
<accession>A0A6G4HT95</accession>
<evidence type="ECO:0000313" key="2">
    <source>
        <dbReference type="EMBL" id="NFV16380.1"/>
    </source>
</evidence>
<gene>
    <name evidence="2" type="ORF">FDG29_09445</name>
</gene>
<name>A0A6G4HT95_CLOBO</name>
<dbReference type="GO" id="GO:0009103">
    <property type="term" value="P:lipopolysaccharide biosynthetic process"/>
    <property type="evidence" value="ECO:0007669"/>
    <property type="project" value="TreeGrafter"/>
</dbReference>
<keyword evidence="1 2" id="KW-0808">Transferase</keyword>
<reference evidence="2" key="1">
    <citation type="submission" date="2019-04" db="EMBL/GenBank/DDBJ databases">
        <title>Genome sequencing of Clostridium botulinum Groups I-IV and Clostridium butyricum.</title>
        <authorList>
            <person name="Brunt J."/>
            <person name="Van Vliet A.H.M."/>
            <person name="Stringer S.C."/>
            <person name="Carter A.T."/>
            <person name="Peck M.W."/>
        </authorList>
    </citation>
    <scope>NUCLEOTIDE SEQUENCE</scope>
    <source>
        <strain evidence="2">751/1</strain>
    </source>
</reference>
<dbReference type="InterPro" id="IPR001296">
    <property type="entry name" value="Glyco_trans_1"/>
</dbReference>
<dbReference type="PANTHER" id="PTHR46401:SF2">
    <property type="entry name" value="GLYCOSYLTRANSFERASE WBBK-RELATED"/>
    <property type="match status" value="1"/>
</dbReference>
<dbReference type="Pfam" id="PF13439">
    <property type="entry name" value="Glyco_transf_4"/>
    <property type="match status" value="1"/>
</dbReference>
<dbReference type="RefSeq" id="WP_061311525.1">
    <property type="nucleotide sequence ID" value="NZ_CP013246.1"/>
</dbReference>
<dbReference type="AlphaFoldDB" id="A0A6G4HT95"/>